<dbReference type="GO" id="GO:0097730">
    <property type="term" value="C:non-motile cilium"/>
    <property type="evidence" value="ECO:0007669"/>
    <property type="project" value="InterPro"/>
</dbReference>
<dbReference type="PANTHER" id="PTHR31043">
    <property type="entry name" value="NEPHROCYSTIN-4"/>
    <property type="match status" value="1"/>
</dbReference>
<feature type="region of interest" description="Disordered" evidence="1">
    <location>
        <begin position="463"/>
        <end position="485"/>
    </location>
</feature>
<gene>
    <name evidence="2" type="ORF">PSON_ATCC_30995.1.T1070114</name>
</gene>
<dbReference type="GO" id="GO:0090090">
    <property type="term" value="P:negative regulation of canonical Wnt signaling pathway"/>
    <property type="evidence" value="ECO:0007669"/>
    <property type="project" value="InterPro"/>
</dbReference>
<evidence type="ECO:0000313" key="2">
    <source>
        <dbReference type="EMBL" id="CAD8115048.1"/>
    </source>
</evidence>
<keyword evidence="3" id="KW-1185">Reference proteome</keyword>
<dbReference type="InterPro" id="IPR029775">
    <property type="entry name" value="NPHP4"/>
</dbReference>
<accession>A0A8S1QGD7</accession>
<dbReference type="EMBL" id="CAJJDN010000107">
    <property type="protein sequence ID" value="CAD8115048.1"/>
    <property type="molecule type" value="Genomic_DNA"/>
</dbReference>
<dbReference type="Proteomes" id="UP000692954">
    <property type="component" value="Unassembled WGS sequence"/>
</dbReference>
<organism evidence="2 3">
    <name type="scientific">Paramecium sonneborni</name>
    <dbReference type="NCBI Taxonomy" id="65129"/>
    <lineage>
        <taxon>Eukaryota</taxon>
        <taxon>Sar</taxon>
        <taxon>Alveolata</taxon>
        <taxon>Ciliophora</taxon>
        <taxon>Intramacronucleata</taxon>
        <taxon>Oligohymenophorea</taxon>
        <taxon>Peniculida</taxon>
        <taxon>Parameciidae</taxon>
        <taxon>Paramecium</taxon>
    </lineage>
</organism>
<reference evidence="2" key="1">
    <citation type="submission" date="2021-01" db="EMBL/GenBank/DDBJ databases">
        <authorList>
            <consortium name="Genoscope - CEA"/>
            <person name="William W."/>
        </authorList>
    </citation>
    <scope>NUCLEOTIDE SEQUENCE</scope>
</reference>
<sequence>MLHDQISNVGIWLEQLKNGGEFYSRNKLNNKEQRLQYIVIDKLENLSFPPEIDAYETQLKLRMSATIYDLKTEQFISNTYKSPYLTIFLTDLVNMADNPDEGELNENEIPQKKQTRNQPKLRSGQAITRYQHAAVWIGFVMNKAQYLKEYKLAVEFTLSQYSNKTKLTTTFKTLGYAMIDLSAKITFADLYAGSVRDLTNSFYIREQKQIKPIQVSYKWKSFKHVPTAIMKLIGPFLLFGYDDTVVGLRGNKLPPIINDLKYLELDEALNLSFPKCKIYIHQIVDLEIFNYISKKQQELAQVSEKESDNIKITKSKSRLIPFCHNGWRDVNEFGFENIYILQEVERNDKFIVYTTEKPIRADRIYKDSAVIFQLVYYYDIEILEIQQDPIEVNVGWFALTPNDYKLENLSFPPEIDAYETQLKLRMSATIYDLKTEQFISNTYKSPYLTIFLTDLVNMADNPDEGELNENEIPQKKQTRNQPKLRSGQAITRYQHAAVWIGFVMNKAQYLKEYKLAVEFTLSQYSNKTKLTTTFKTLGYAMIDLSAKITFADLYAGSVRDLTNSFYIREQKQIKPIQVSYKWKSFKHVPTAIMKLIGPFLLFGYDDTVVGLRGNKLPPIINDLKYLELDEALNLSFPKCKIYIHQIVDLEIFNYISKKQQELAQVSEKESDNIKITKSKSRLIPFCHNGWRDVNEFGFENIYILQEVERNDKFIVYTTEKPIRADRIYKDSAVIFQLVYYYDIEILEIQQDPIEVNVGWFALTPNDCTKANEKLKLQIHGDRKSFNSQKWYAKLTPKSPGEAIITYDFVYFEQKQEKKGNQQNKQKQQQQKLIDPNTLKGRLIELSIKKKNEIKTGLAREENIMRQNKLISDLFTIKQNTTNLITGMINQNSYVQSNTQVLLHEFQGLLEVGIKNFELAKEKYLLEEQRLLNFKKRKEKLDILQNSLTEDLRNKFDKWQYEQSHHPNLDICYRSTLLDFYLQVGFGYRDLPASRQIQIDLEESKKQLNLKITLLLTSYKFVLKMNSPIKEDFVLQPIYLFDNYCPTSLLFRIHILGQEDEIKSHKAKNQKEFERWMSDRMYMHLEFKKVIKEQNLTNKIAIIEIWNESSITILGRCFVPLFQDSIMFQESSIVCSLYKECDVISYDGNYIIGQLDIGVLVQYTDDEIKNDIDFQEKPKEILVVDKPQNESQKIENESKVQPIPQPQEYHDIIRVYYSGQEETKLVVNNPIMLNSQFLKFIKTLTIVGDSSVKLDYYNDYEIHFICNIYDVAETFLILYDHLKENILQVYRFVIYKCQSIVYNDFVGRLSNLYIPYETNLTDKIEVVPANPFLIRPKLDDLPVIKDSLFYIPVQCLAIESQFITTRFTIQQGDSMETRLIHFKPKENKVFQLFNLDCPKNQEKQEQVLYQNRSDKAVFLSITSSNSALQLLTHTLKLEPYQSSPIQFLLKKYGYTKKQQIKLYLTNLECDYKDCMMFKINYY</sequence>
<dbReference type="PANTHER" id="PTHR31043:SF3">
    <property type="entry name" value="NEPHROCYSTIN-4"/>
    <property type="match status" value="1"/>
</dbReference>
<protein>
    <submittedName>
        <fullName evidence="2">Uncharacterized protein</fullName>
    </submittedName>
</protein>
<dbReference type="OrthoDB" id="287642at2759"/>
<name>A0A8S1QGD7_9CILI</name>
<evidence type="ECO:0000256" key="1">
    <source>
        <dbReference type="SAM" id="MobiDB-lite"/>
    </source>
</evidence>
<proteinExistence type="predicted"/>
<comment type="caution">
    <text evidence="2">The sequence shown here is derived from an EMBL/GenBank/DDBJ whole genome shotgun (WGS) entry which is preliminary data.</text>
</comment>
<feature type="region of interest" description="Disordered" evidence="1">
    <location>
        <begin position="99"/>
        <end position="122"/>
    </location>
</feature>
<evidence type="ECO:0000313" key="3">
    <source>
        <dbReference type="Proteomes" id="UP000692954"/>
    </source>
</evidence>
<dbReference type="GO" id="GO:0005856">
    <property type="term" value="C:cytoskeleton"/>
    <property type="evidence" value="ECO:0007669"/>
    <property type="project" value="InterPro"/>
</dbReference>